<dbReference type="Proteomes" id="UP001335737">
    <property type="component" value="Unassembled WGS sequence"/>
</dbReference>
<dbReference type="PROSITE" id="PS51257">
    <property type="entry name" value="PROKAR_LIPOPROTEIN"/>
    <property type="match status" value="1"/>
</dbReference>
<dbReference type="InterPro" id="IPR032366">
    <property type="entry name" value="DUF4871"/>
</dbReference>
<evidence type="ECO:0000313" key="1">
    <source>
        <dbReference type="EMBL" id="MEC5423866.1"/>
    </source>
</evidence>
<dbReference type="RefSeq" id="WP_327607437.1">
    <property type="nucleotide sequence ID" value="NZ_JARZFX010000004.1"/>
</dbReference>
<proteinExistence type="predicted"/>
<gene>
    <name evidence="1" type="ORF">QGM71_10225</name>
</gene>
<reference evidence="1 2" key="1">
    <citation type="journal article" date="2024" name="Int. J. Syst. Evol. Microbiol.">
        <title>Virgibacillus tibetensis sp. nov., isolated from salt lake on the Tibetan Plateau of China.</title>
        <authorList>
            <person name="Phurbu D."/>
            <person name="Liu Z.-X."/>
            <person name="Wang R."/>
            <person name="Zheng Y.-Y."/>
            <person name="Liu H.-C."/>
            <person name="Zhou Y.-G."/>
            <person name="Yu Y.-J."/>
            <person name="Li A.-H."/>
        </authorList>
    </citation>
    <scope>NUCLEOTIDE SEQUENCE [LARGE SCALE GENOMIC DNA]</scope>
    <source>
        <strain evidence="1 2">C22-A2</strain>
    </source>
</reference>
<sequence>MRRKILILIVFSIVFLMVVSCKSEEMNKEEKWEDTSTVFSSDYGEMFGKEGSIGIIGMKTITERGQKWMWHFWGAEDISYKEWEVKAFKQGEEGAIDPINSKDEMLSPRGNEIYGHARSTVLFPSSGLWKIQVYIDGEYFDEIIVDINQE</sequence>
<accession>A0ABU6KFK0</accession>
<evidence type="ECO:0000313" key="2">
    <source>
        <dbReference type="Proteomes" id="UP001335737"/>
    </source>
</evidence>
<keyword evidence="2" id="KW-1185">Reference proteome</keyword>
<protein>
    <submittedName>
        <fullName evidence="1">DUF4871 domain-containing protein</fullName>
    </submittedName>
</protein>
<dbReference type="Pfam" id="PF16167">
    <property type="entry name" value="DUF4871"/>
    <property type="match status" value="1"/>
</dbReference>
<name>A0ABU6KFK0_9BACI</name>
<dbReference type="Gene3D" id="2.60.40.3830">
    <property type="match status" value="1"/>
</dbReference>
<organism evidence="1 2">
    <name type="scientific">Virgibacillus tibetensis</name>
    <dbReference type="NCBI Taxonomy" id="3042313"/>
    <lineage>
        <taxon>Bacteria</taxon>
        <taxon>Bacillati</taxon>
        <taxon>Bacillota</taxon>
        <taxon>Bacilli</taxon>
        <taxon>Bacillales</taxon>
        <taxon>Bacillaceae</taxon>
        <taxon>Virgibacillus</taxon>
    </lineage>
</organism>
<comment type="caution">
    <text evidence="1">The sequence shown here is derived from an EMBL/GenBank/DDBJ whole genome shotgun (WGS) entry which is preliminary data.</text>
</comment>
<dbReference type="EMBL" id="JARZFX010000004">
    <property type="protein sequence ID" value="MEC5423866.1"/>
    <property type="molecule type" value="Genomic_DNA"/>
</dbReference>